<evidence type="ECO:0000256" key="1">
    <source>
        <dbReference type="SAM" id="MobiDB-lite"/>
    </source>
</evidence>
<dbReference type="SMART" id="SM00240">
    <property type="entry name" value="FHA"/>
    <property type="match status" value="1"/>
</dbReference>
<feature type="compositionally biased region" description="Basic and acidic residues" evidence="1">
    <location>
        <begin position="238"/>
        <end position="256"/>
    </location>
</feature>
<dbReference type="Pfam" id="PF13638">
    <property type="entry name" value="PIN_4"/>
    <property type="match status" value="1"/>
</dbReference>
<dbReference type="PANTHER" id="PTHR22593:SF8">
    <property type="entry name" value="FHA DOMAIN-CONTAINING PROTEIN PS1"/>
    <property type="match status" value="1"/>
</dbReference>
<feature type="compositionally biased region" description="Basic and acidic residues" evidence="1">
    <location>
        <begin position="720"/>
        <end position="744"/>
    </location>
</feature>
<feature type="region of interest" description="Disordered" evidence="1">
    <location>
        <begin position="238"/>
        <end position="257"/>
    </location>
</feature>
<dbReference type="InterPro" id="IPR002716">
    <property type="entry name" value="PIN_dom"/>
</dbReference>
<feature type="region of interest" description="Disordered" evidence="1">
    <location>
        <begin position="422"/>
        <end position="441"/>
    </location>
</feature>
<feature type="domain" description="FHA" evidence="2">
    <location>
        <begin position="66"/>
        <end position="117"/>
    </location>
</feature>
<proteinExistence type="predicted"/>
<feature type="region of interest" description="Disordered" evidence="1">
    <location>
        <begin position="768"/>
        <end position="794"/>
    </location>
</feature>
<evidence type="ECO:0000313" key="4">
    <source>
        <dbReference type="Proteomes" id="UP001163823"/>
    </source>
</evidence>
<keyword evidence="4" id="KW-1185">Reference proteome</keyword>
<gene>
    <name evidence="3" type="ORF">O6P43_004101</name>
</gene>
<dbReference type="InterPro" id="IPR029060">
    <property type="entry name" value="PIN-like_dom_sf"/>
</dbReference>
<dbReference type="SUPFAM" id="SSF88723">
    <property type="entry name" value="PIN domain-like"/>
    <property type="match status" value="1"/>
</dbReference>
<feature type="compositionally biased region" description="Polar residues" evidence="1">
    <location>
        <begin position="702"/>
        <end position="719"/>
    </location>
</feature>
<dbReference type="Proteomes" id="UP001163823">
    <property type="component" value="Chromosome 3"/>
</dbReference>
<dbReference type="Pfam" id="PF00498">
    <property type="entry name" value="FHA"/>
    <property type="match status" value="1"/>
</dbReference>
<dbReference type="CDD" id="cd09880">
    <property type="entry name" value="PIN_Smg5-6-like"/>
    <property type="match status" value="1"/>
</dbReference>
<dbReference type="Gene3D" id="2.60.200.20">
    <property type="match status" value="1"/>
</dbReference>
<feature type="region of interest" description="Disordered" evidence="1">
    <location>
        <begin position="690"/>
        <end position="744"/>
    </location>
</feature>
<organism evidence="3 4">
    <name type="scientific">Quillaja saponaria</name>
    <name type="common">Soap bark tree</name>
    <dbReference type="NCBI Taxonomy" id="32244"/>
    <lineage>
        <taxon>Eukaryota</taxon>
        <taxon>Viridiplantae</taxon>
        <taxon>Streptophyta</taxon>
        <taxon>Embryophyta</taxon>
        <taxon>Tracheophyta</taxon>
        <taxon>Spermatophyta</taxon>
        <taxon>Magnoliopsida</taxon>
        <taxon>eudicotyledons</taxon>
        <taxon>Gunneridae</taxon>
        <taxon>Pentapetalae</taxon>
        <taxon>rosids</taxon>
        <taxon>fabids</taxon>
        <taxon>Fabales</taxon>
        <taxon>Quillajaceae</taxon>
        <taxon>Quillaja</taxon>
    </lineage>
</organism>
<reference evidence="3" key="1">
    <citation type="journal article" date="2023" name="Science">
        <title>Elucidation of the pathway for biosynthesis of saponin adjuvants from the soapbark tree.</title>
        <authorList>
            <person name="Reed J."/>
            <person name="Orme A."/>
            <person name="El-Demerdash A."/>
            <person name="Owen C."/>
            <person name="Martin L.B.B."/>
            <person name="Misra R.C."/>
            <person name="Kikuchi S."/>
            <person name="Rejzek M."/>
            <person name="Martin A.C."/>
            <person name="Harkess A."/>
            <person name="Leebens-Mack J."/>
            <person name="Louveau T."/>
            <person name="Stephenson M.J."/>
            <person name="Osbourn A."/>
        </authorList>
    </citation>
    <scope>NUCLEOTIDE SEQUENCE</scope>
    <source>
        <strain evidence="3">S10</strain>
    </source>
</reference>
<accession>A0AAD7Q394</accession>
<evidence type="ECO:0000259" key="2">
    <source>
        <dbReference type="PROSITE" id="PS50006"/>
    </source>
</evidence>
<sequence>MADSRENRPDQEEEKIPVFTVLKNGAILKNIFILNKPPQPLSNSDPNSAGSVGETENTVQDYEEILVVGRHPDCNIMLTHPSISRFHLQIYSKPSSQKLSVIDLSSVHGTWVSERKLDPGMMVELTEGDTLRVGGSSRVYRLHWVPLSRAYDLESPFVSALDIQIAAQKEEKIVAPEEENAMENMQNESLYSIGNEEEIQSQGSILEGIDMLFVDENLELILKKEIPSAPLMREDVTSLSSDQKEDRIPSKGDHLDGANLRLSSGPLGAETVDLFLPVRELTLGSKNKQLHMENQVIVPCPVKELVSQSGNQHCSLRRPEQTPNLMENLQPLSLVEEEKEAYPEAGKPEESEILTTLREFATESSSFSVGVQEFKDVIRTPQDPLTSQSVPDRGNQENSFEENKSNLLVNLICSSSAERHEAFPAAKMPEETEFGSTSRENEEVRDVLIFGAGTLVVDNSLSAGEAIPETKIQQLENLQAPFASQSLPDRVTHGISREEEESNLPDYLNSESCEEQGHPIAETVQEIGLWSIPKEDHDSLNKVTHSVPLAAEPLTLTSPEEVLLKVTSQLENQTPQSFVAGEGQSETESSESHVNISEKKSSSCCIWSRRGKIASALEIQTGRSGVKKSTGNSVRVVEMNNSKATITKTTSKDLFSDLDGEEEEIFTPDKENFTPNTLLLRSMKKKGNLAEIEHPKLRRSYSSKITSPNIQTDQGNLTTSDKENQTPKVLKEQKPERTPSGKQVKLELDIMALSNREERAPFQSLLVNSSGNSRQKTSIPYSATRSSSSINQTQNLDQKITGEQKRNWAMVVDTSALLNKESRKSLKLLQGLKGTRLIIPRMVIRELDCMKQRGSLFRRTTEVSLVLEWIEECMVQTKWWIHVQSSAEDEKLIAPTPKGTSMLFSPHSSLMEIFSPTAEDHIVDCAILYEKKNNEQLVLLSNDVTLKIKAMAEGLLCETVEEFRESLVNPFSERFLWVDSSARGQTWSYLDDVVLKERYSSIPSKKSSKVEGARGLKLILLHNTHYGRISSVR</sequence>
<dbReference type="GO" id="GO:0031965">
    <property type="term" value="C:nuclear membrane"/>
    <property type="evidence" value="ECO:0007669"/>
    <property type="project" value="TreeGrafter"/>
</dbReference>
<dbReference type="PANTHER" id="PTHR22593">
    <property type="entry name" value="TRANSMEMBRANE PROTEIN 18"/>
    <property type="match status" value="1"/>
</dbReference>
<feature type="region of interest" description="Disordered" evidence="1">
    <location>
        <begin position="379"/>
        <end position="401"/>
    </location>
</feature>
<comment type="caution">
    <text evidence="3">The sequence shown here is derived from an EMBL/GenBank/DDBJ whole genome shotgun (WGS) entry which is preliminary data.</text>
</comment>
<evidence type="ECO:0000313" key="3">
    <source>
        <dbReference type="EMBL" id="KAJ7973949.1"/>
    </source>
</evidence>
<dbReference type="InterPro" id="IPR008984">
    <property type="entry name" value="SMAD_FHA_dom_sf"/>
</dbReference>
<dbReference type="CDD" id="cd22691">
    <property type="entry name" value="FHA_PS1-like"/>
    <property type="match status" value="1"/>
</dbReference>
<dbReference type="Gene3D" id="3.40.50.1010">
    <property type="entry name" value="5'-nuclease"/>
    <property type="match status" value="1"/>
</dbReference>
<name>A0AAD7Q394_QUISA</name>
<dbReference type="SUPFAM" id="SSF49879">
    <property type="entry name" value="SMAD/FHA domain"/>
    <property type="match status" value="1"/>
</dbReference>
<dbReference type="KEGG" id="qsa:O6P43_004101"/>
<feature type="region of interest" description="Disordered" evidence="1">
    <location>
        <begin position="575"/>
        <end position="595"/>
    </location>
</feature>
<dbReference type="AlphaFoldDB" id="A0AAD7Q394"/>
<dbReference type="PROSITE" id="PS50006">
    <property type="entry name" value="FHA_DOMAIN"/>
    <property type="match status" value="1"/>
</dbReference>
<protein>
    <submittedName>
        <fullName evidence="3">FHA domain-containing protein PS1</fullName>
    </submittedName>
</protein>
<dbReference type="InterPro" id="IPR000253">
    <property type="entry name" value="FHA_dom"/>
</dbReference>
<dbReference type="EMBL" id="JARAOO010000003">
    <property type="protein sequence ID" value="KAJ7973949.1"/>
    <property type="molecule type" value="Genomic_DNA"/>
</dbReference>